<keyword evidence="8 10" id="KW-0131">Cell cycle</keyword>
<dbReference type="InterPro" id="IPR007235">
    <property type="entry name" value="Glyco_trans_28_C"/>
</dbReference>
<keyword evidence="7 10" id="KW-0472">Membrane</keyword>
<comment type="subcellular location">
    <subcellularLocation>
        <location evidence="10">Cell membrane</location>
        <topology evidence="10">Peripheral membrane protein</topology>
        <orientation evidence="10">Cytoplasmic side</orientation>
    </subcellularLocation>
</comment>
<dbReference type="GO" id="GO:0016757">
    <property type="term" value="F:glycosyltransferase activity"/>
    <property type="evidence" value="ECO:0007669"/>
    <property type="project" value="UniProtKB-KW"/>
</dbReference>
<keyword evidence="2 10" id="KW-0132">Cell division</keyword>
<comment type="function">
    <text evidence="10">Cell wall formation. Catalyzes the transfer of a GlcNAc subunit on undecaprenyl-pyrophosphoryl-MurNAc-pentapeptide (lipid intermediate I) to form undecaprenyl-pyrophosphoryl-MurNAc-(pentapeptide)GlcNAc (lipid intermediate II).</text>
</comment>
<evidence type="ECO:0000259" key="11">
    <source>
        <dbReference type="Pfam" id="PF03033"/>
    </source>
</evidence>
<dbReference type="InterPro" id="IPR006009">
    <property type="entry name" value="GlcNAc_MurG"/>
</dbReference>
<dbReference type="NCBIfam" id="TIGR01133">
    <property type="entry name" value="murG"/>
    <property type="match status" value="1"/>
</dbReference>
<evidence type="ECO:0000256" key="10">
    <source>
        <dbReference type="HAMAP-Rule" id="MF_00033"/>
    </source>
</evidence>
<accession>A0ABT1QQ56</accession>
<dbReference type="EC" id="2.4.1.227" evidence="10"/>
<reference evidence="13" key="1">
    <citation type="submission" date="2022-07" db="EMBL/GenBank/DDBJ databases">
        <title>Tahibacter sp., a new gammaproteobacterium isolated from the silt sample collected at pig farm.</title>
        <authorList>
            <person name="Chen H."/>
        </authorList>
    </citation>
    <scope>NUCLEOTIDE SEQUENCE</scope>
    <source>
        <strain evidence="13">P2K</strain>
    </source>
</reference>
<comment type="pathway">
    <text evidence="10">Cell wall biogenesis; peptidoglycan biosynthesis.</text>
</comment>
<dbReference type="SUPFAM" id="SSF53756">
    <property type="entry name" value="UDP-Glycosyltransferase/glycogen phosphorylase"/>
    <property type="match status" value="1"/>
</dbReference>
<gene>
    <name evidence="10 13" type="primary">murG</name>
    <name evidence="13" type="ORF">NM961_06665</name>
</gene>
<dbReference type="PANTHER" id="PTHR21015">
    <property type="entry name" value="UDP-N-ACETYLGLUCOSAMINE--N-ACETYLMURAMYL-(PENTAPEPTIDE) PYROPHOSPHORYL-UNDECAPRENOL N-ACETYLGLUCOSAMINE TRANSFERASE 1"/>
    <property type="match status" value="1"/>
</dbReference>
<dbReference type="Pfam" id="PF04101">
    <property type="entry name" value="Glyco_tran_28_C"/>
    <property type="match status" value="1"/>
</dbReference>
<sequence length="360" mass="36674">MSAAAPVLIMAGGTGGHIFPGIAVAEELRARGVPVLWMGAAGGLETELVPKAGIAIETLDIGGVRGKGLGTLLRAPLRLLRAVLAARRVLRRVRPRSVLSLGGFAAGPGGIAAWLGGLPLIVHEQNRVPGTTNRALAKVARRVLAGFADAFAPAVKALWVGNPVRASIAAIAPPAQRLAGRSGAPRLLVLGGSLGAQALNTRIPAAVAALPAPRRPQLRHQCGPRHAQAAREAYAAAGVEASVEPFIEDMAAAYAWADLIVCRAGALTLAEVAAAGCGAVLVPFPHAVDDHQTRNAEAFVAAGAALCIAESAATPQRLQQELDTLLSDPARLLAMAQAARGLARPDAAQAIADHCLEAAA</sequence>
<evidence type="ECO:0000256" key="6">
    <source>
        <dbReference type="ARBA" id="ARBA00022984"/>
    </source>
</evidence>
<evidence type="ECO:0000256" key="9">
    <source>
        <dbReference type="ARBA" id="ARBA00023316"/>
    </source>
</evidence>
<feature type="binding site" evidence="10">
    <location>
        <position position="292"/>
    </location>
    <ligand>
        <name>UDP-N-acetyl-alpha-D-glucosamine</name>
        <dbReference type="ChEBI" id="CHEBI:57705"/>
    </ligand>
</feature>
<comment type="caution">
    <text evidence="13">The sequence shown here is derived from an EMBL/GenBank/DDBJ whole genome shotgun (WGS) entry which is preliminary data.</text>
</comment>
<keyword evidence="4 10" id="KW-0808">Transferase</keyword>
<protein>
    <recommendedName>
        <fullName evidence="10">UDP-N-acetylglucosamine--N-acetylmuramyl-(pentapeptide) pyrophosphoryl-undecaprenol N-acetylglucosamine transferase</fullName>
        <ecNumber evidence="10">2.4.1.227</ecNumber>
    </recommendedName>
    <alternativeName>
        <fullName evidence="10">Undecaprenyl-PP-MurNAc-pentapeptide-UDPGlcNAc GlcNAc transferase</fullName>
    </alternativeName>
</protein>
<feature type="binding site" evidence="10">
    <location>
        <position position="165"/>
    </location>
    <ligand>
        <name>UDP-N-acetyl-alpha-D-glucosamine</name>
        <dbReference type="ChEBI" id="CHEBI:57705"/>
    </ligand>
</feature>
<evidence type="ECO:0000256" key="7">
    <source>
        <dbReference type="ARBA" id="ARBA00023136"/>
    </source>
</evidence>
<feature type="binding site" evidence="10">
    <location>
        <position position="247"/>
    </location>
    <ligand>
        <name>UDP-N-acetyl-alpha-D-glucosamine</name>
        <dbReference type="ChEBI" id="CHEBI:57705"/>
    </ligand>
</feature>
<comment type="similarity">
    <text evidence="10">Belongs to the glycosyltransferase 28 family. MurG subfamily.</text>
</comment>
<evidence type="ECO:0000256" key="5">
    <source>
        <dbReference type="ARBA" id="ARBA00022960"/>
    </source>
</evidence>
<keyword evidence="5 10" id="KW-0133">Cell shape</keyword>
<keyword evidence="6 10" id="KW-0573">Peptidoglycan synthesis</keyword>
<evidence type="ECO:0000313" key="14">
    <source>
        <dbReference type="Proteomes" id="UP001165498"/>
    </source>
</evidence>
<feature type="binding site" evidence="10">
    <location>
        <begin position="14"/>
        <end position="16"/>
    </location>
    <ligand>
        <name>UDP-N-acetyl-alpha-D-glucosamine</name>
        <dbReference type="ChEBI" id="CHEBI:57705"/>
    </ligand>
</feature>
<evidence type="ECO:0000256" key="4">
    <source>
        <dbReference type="ARBA" id="ARBA00022679"/>
    </source>
</evidence>
<evidence type="ECO:0000313" key="13">
    <source>
        <dbReference type="EMBL" id="MCQ4164391.1"/>
    </source>
</evidence>
<proteinExistence type="inferred from homology"/>
<dbReference type="InterPro" id="IPR004276">
    <property type="entry name" value="GlycoTrans_28_N"/>
</dbReference>
<keyword evidence="1 10" id="KW-1003">Cell membrane</keyword>
<evidence type="ECO:0000256" key="2">
    <source>
        <dbReference type="ARBA" id="ARBA00022618"/>
    </source>
</evidence>
<dbReference type="RefSeq" id="WP_255913142.1">
    <property type="nucleotide sequence ID" value="NZ_JANFQO010000005.1"/>
</dbReference>
<dbReference type="Proteomes" id="UP001165498">
    <property type="component" value="Unassembled WGS sequence"/>
</dbReference>
<comment type="caution">
    <text evidence="10">Lacks conserved residue(s) required for the propagation of feature annotation.</text>
</comment>
<dbReference type="EMBL" id="JANFQO010000005">
    <property type="protein sequence ID" value="MCQ4164391.1"/>
    <property type="molecule type" value="Genomic_DNA"/>
</dbReference>
<evidence type="ECO:0000256" key="3">
    <source>
        <dbReference type="ARBA" id="ARBA00022676"/>
    </source>
</evidence>
<keyword evidence="3 10" id="KW-0328">Glycosyltransferase</keyword>
<feature type="binding site" evidence="10">
    <location>
        <position position="193"/>
    </location>
    <ligand>
        <name>UDP-N-acetyl-alpha-D-glucosamine</name>
        <dbReference type="ChEBI" id="CHEBI:57705"/>
    </ligand>
</feature>
<dbReference type="CDD" id="cd03785">
    <property type="entry name" value="GT28_MurG"/>
    <property type="match status" value="1"/>
</dbReference>
<dbReference type="PANTHER" id="PTHR21015:SF22">
    <property type="entry name" value="GLYCOSYLTRANSFERASE"/>
    <property type="match status" value="1"/>
</dbReference>
<organism evidence="13 14">
    <name type="scientific">Tahibacter harae</name>
    <dbReference type="NCBI Taxonomy" id="2963937"/>
    <lineage>
        <taxon>Bacteria</taxon>
        <taxon>Pseudomonadati</taxon>
        <taxon>Pseudomonadota</taxon>
        <taxon>Gammaproteobacteria</taxon>
        <taxon>Lysobacterales</taxon>
        <taxon>Rhodanobacteraceae</taxon>
        <taxon>Tahibacter</taxon>
    </lineage>
</organism>
<evidence type="ECO:0000256" key="8">
    <source>
        <dbReference type="ARBA" id="ARBA00023306"/>
    </source>
</evidence>
<keyword evidence="9 10" id="KW-0961">Cell wall biogenesis/degradation</keyword>
<evidence type="ECO:0000259" key="12">
    <source>
        <dbReference type="Pfam" id="PF04101"/>
    </source>
</evidence>
<dbReference type="HAMAP" id="MF_00033">
    <property type="entry name" value="MurG"/>
    <property type="match status" value="1"/>
</dbReference>
<comment type="catalytic activity">
    <reaction evidence="10">
        <text>di-trans,octa-cis-undecaprenyl diphospho-N-acetyl-alpha-D-muramoyl-L-alanyl-D-glutamyl-meso-2,6-diaminopimeloyl-D-alanyl-D-alanine + UDP-N-acetyl-alpha-D-glucosamine = di-trans,octa-cis-undecaprenyl diphospho-[N-acetyl-alpha-D-glucosaminyl-(1-&gt;4)]-N-acetyl-alpha-D-muramoyl-L-alanyl-D-glutamyl-meso-2,6-diaminopimeloyl-D-alanyl-D-alanine + UDP + H(+)</text>
        <dbReference type="Rhea" id="RHEA:31227"/>
        <dbReference type="ChEBI" id="CHEBI:15378"/>
        <dbReference type="ChEBI" id="CHEBI:57705"/>
        <dbReference type="ChEBI" id="CHEBI:58223"/>
        <dbReference type="ChEBI" id="CHEBI:61387"/>
        <dbReference type="ChEBI" id="CHEBI:61388"/>
        <dbReference type="EC" id="2.4.1.227"/>
    </reaction>
</comment>
<dbReference type="Pfam" id="PF03033">
    <property type="entry name" value="Glyco_transf_28"/>
    <property type="match status" value="1"/>
</dbReference>
<feature type="binding site" evidence="10">
    <location>
        <position position="126"/>
    </location>
    <ligand>
        <name>UDP-N-acetyl-alpha-D-glucosamine</name>
        <dbReference type="ChEBI" id="CHEBI:57705"/>
    </ligand>
</feature>
<feature type="domain" description="Glycosyl transferase family 28 C-terminal" evidence="12">
    <location>
        <begin position="187"/>
        <end position="349"/>
    </location>
</feature>
<dbReference type="Gene3D" id="3.40.50.2000">
    <property type="entry name" value="Glycogen Phosphorylase B"/>
    <property type="match status" value="2"/>
</dbReference>
<keyword evidence="14" id="KW-1185">Reference proteome</keyword>
<feature type="domain" description="Glycosyltransferase family 28 N-terminal" evidence="11">
    <location>
        <begin position="7"/>
        <end position="144"/>
    </location>
</feature>
<evidence type="ECO:0000256" key="1">
    <source>
        <dbReference type="ARBA" id="ARBA00022475"/>
    </source>
</evidence>
<name>A0ABT1QQ56_9GAMM</name>